<dbReference type="EMBL" id="JBICBT010000534">
    <property type="protein sequence ID" value="KAL3110684.1"/>
    <property type="molecule type" value="Genomic_DNA"/>
</dbReference>
<name>A0ABD2L686_9BILA</name>
<evidence type="ECO:0000259" key="9">
    <source>
        <dbReference type="SMART" id="SM00156"/>
    </source>
</evidence>
<dbReference type="Proteomes" id="UP001620626">
    <property type="component" value="Unassembled WGS sequence"/>
</dbReference>
<dbReference type="InterPro" id="IPR031675">
    <property type="entry name" value="STPPase_N"/>
</dbReference>
<dbReference type="GO" id="GO:0004722">
    <property type="term" value="F:protein serine/threonine phosphatase activity"/>
    <property type="evidence" value="ECO:0007669"/>
    <property type="project" value="UniProtKB-EC"/>
</dbReference>
<feature type="domain" description="Serine/threonine specific protein phosphatases" evidence="9">
    <location>
        <begin position="38"/>
        <end position="260"/>
    </location>
</feature>
<dbReference type="Gene3D" id="3.60.21.10">
    <property type="match status" value="1"/>
</dbReference>
<protein>
    <recommendedName>
        <fullName evidence="2">protein-serine/threonine phosphatase</fullName>
        <ecNumber evidence="2">3.1.3.16</ecNumber>
    </recommendedName>
</protein>
<evidence type="ECO:0000256" key="8">
    <source>
        <dbReference type="ARBA" id="ARBA00048336"/>
    </source>
</evidence>
<reference evidence="10 11" key="1">
    <citation type="submission" date="2024-10" db="EMBL/GenBank/DDBJ databases">
        <authorList>
            <person name="Kim D."/>
        </authorList>
    </citation>
    <scope>NUCLEOTIDE SEQUENCE [LARGE SCALE GENOMIC DNA]</scope>
    <source>
        <strain evidence="10">BH-2024</strain>
    </source>
</reference>
<evidence type="ECO:0000256" key="1">
    <source>
        <dbReference type="ARBA" id="ARBA00001936"/>
    </source>
</evidence>
<dbReference type="InterPro" id="IPR029052">
    <property type="entry name" value="Metallo-depent_PP-like"/>
</dbReference>
<comment type="catalytic activity">
    <reaction evidence="7">
        <text>O-phospho-L-seryl-[protein] + H2O = L-seryl-[protein] + phosphate</text>
        <dbReference type="Rhea" id="RHEA:20629"/>
        <dbReference type="Rhea" id="RHEA-COMP:9863"/>
        <dbReference type="Rhea" id="RHEA-COMP:11604"/>
        <dbReference type="ChEBI" id="CHEBI:15377"/>
        <dbReference type="ChEBI" id="CHEBI:29999"/>
        <dbReference type="ChEBI" id="CHEBI:43474"/>
        <dbReference type="ChEBI" id="CHEBI:83421"/>
        <dbReference type="EC" id="3.1.3.16"/>
    </reaction>
</comment>
<dbReference type="AlphaFoldDB" id="A0ABD2L686"/>
<evidence type="ECO:0000256" key="3">
    <source>
        <dbReference type="ARBA" id="ARBA00022723"/>
    </source>
</evidence>
<dbReference type="PANTHER" id="PTHR11668:SF300">
    <property type="entry name" value="SERINE_THREONINE-PROTEIN PHOSPHATASE"/>
    <property type="match status" value="1"/>
</dbReference>
<dbReference type="InterPro" id="IPR004843">
    <property type="entry name" value="Calcineurin-like_PHP"/>
</dbReference>
<dbReference type="Pfam" id="PF16891">
    <property type="entry name" value="STPPase_N"/>
    <property type="match status" value="1"/>
</dbReference>
<keyword evidence="6" id="KW-0464">Manganese</keyword>
<dbReference type="SMART" id="SM00156">
    <property type="entry name" value="PP2Ac"/>
    <property type="match status" value="1"/>
</dbReference>
<dbReference type="InterPro" id="IPR006186">
    <property type="entry name" value="Ser/Thr-sp_prot-phosphatase"/>
</dbReference>
<proteinExistence type="predicted"/>
<dbReference type="Pfam" id="PF00149">
    <property type="entry name" value="Metallophos"/>
    <property type="match status" value="1"/>
</dbReference>
<evidence type="ECO:0000313" key="11">
    <source>
        <dbReference type="Proteomes" id="UP001620626"/>
    </source>
</evidence>
<accession>A0ABD2L686</accession>
<dbReference type="PANTHER" id="PTHR11668">
    <property type="entry name" value="SERINE/THREONINE PROTEIN PHOSPHATASE"/>
    <property type="match status" value="1"/>
</dbReference>
<gene>
    <name evidence="10" type="ORF">niasHT_017562</name>
</gene>
<organism evidence="10 11">
    <name type="scientific">Heterodera trifolii</name>
    <dbReference type="NCBI Taxonomy" id="157864"/>
    <lineage>
        <taxon>Eukaryota</taxon>
        <taxon>Metazoa</taxon>
        <taxon>Ecdysozoa</taxon>
        <taxon>Nematoda</taxon>
        <taxon>Chromadorea</taxon>
        <taxon>Rhabditida</taxon>
        <taxon>Tylenchina</taxon>
        <taxon>Tylenchomorpha</taxon>
        <taxon>Tylenchoidea</taxon>
        <taxon>Heteroderidae</taxon>
        <taxon>Heteroderinae</taxon>
        <taxon>Heterodera</taxon>
    </lineage>
</organism>
<comment type="caution">
    <text evidence="10">The sequence shown here is derived from an EMBL/GenBank/DDBJ whole genome shotgun (WGS) entry which is preliminary data.</text>
</comment>
<evidence type="ECO:0000256" key="2">
    <source>
        <dbReference type="ARBA" id="ARBA00013081"/>
    </source>
</evidence>
<dbReference type="GO" id="GO:0046872">
    <property type="term" value="F:metal ion binding"/>
    <property type="evidence" value="ECO:0007669"/>
    <property type="project" value="UniProtKB-KW"/>
</dbReference>
<comment type="cofactor">
    <cofactor evidence="1">
        <name>Mn(2+)</name>
        <dbReference type="ChEBI" id="CHEBI:29035"/>
    </cofactor>
</comment>
<evidence type="ECO:0000256" key="4">
    <source>
        <dbReference type="ARBA" id="ARBA00022801"/>
    </source>
</evidence>
<keyword evidence="4" id="KW-0378">Hydrolase</keyword>
<dbReference type="InterPro" id="IPR050341">
    <property type="entry name" value="PP1_catalytic_subunit"/>
</dbReference>
<evidence type="ECO:0000256" key="7">
    <source>
        <dbReference type="ARBA" id="ARBA00047761"/>
    </source>
</evidence>
<keyword evidence="5" id="KW-0904">Protein phosphatase</keyword>
<evidence type="ECO:0000256" key="6">
    <source>
        <dbReference type="ARBA" id="ARBA00023211"/>
    </source>
</evidence>
<evidence type="ECO:0000256" key="5">
    <source>
        <dbReference type="ARBA" id="ARBA00022912"/>
    </source>
</evidence>
<evidence type="ECO:0000313" key="10">
    <source>
        <dbReference type="EMBL" id="KAL3110684.1"/>
    </source>
</evidence>
<dbReference type="SUPFAM" id="SSF56300">
    <property type="entry name" value="Metallo-dependent phosphatases"/>
    <property type="match status" value="1"/>
</dbReference>
<keyword evidence="3" id="KW-0479">Metal-binding</keyword>
<sequence>MVDLGGNRTLDLCLSDGFLDAIITKVNRAPSERFTDEITDEELKQLCMAAMDVFQRQPSLVRIEPPTSIVGDIHGQFWDLQRIFATHGHPPEQQYVFLGDYVDRGPHSLETIIILFCYKLKYPSNFMLLRGNNECPSTNKLWLLRQGQAPVPASAPPSSLRPLQSGLRLEAIRRNDQREDPLHALRPFQLSTLHRPLAEPRLCSLELDLLCADPAPGIRGVARVQEEPASGSARTWSRECAPGLASTTLSERINSSRTESNISPVAA</sequence>
<comment type="catalytic activity">
    <reaction evidence="8">
        <text>O-phospho-L-threonyl-[protein] + H2O = L-threonyl-[protein] + phosphate</text>
        <dbReference type="Rhea" id="RHEA:47004"/>
        <dbReference type="Rhea" id="RHEA-COMP:11060"/>
        <dbReference type="Rhea" id="RHEA-COMP:11605"/>
        <dbReference type="ChEBI" id="CHEBI:15377"/>
        <dbReference type="ChEBI" id="CHEBI:30013"/>
        <dbReference type="ChEBI" id="CHEBI:43474"/>
        <dbReference type="ChEBI" id="CHEBI:61977"/>
        <dbReference type="EC" id="3.1.3.16"/>
    </reaction>
</comment>
<dbReference type="PRINTS" id="PR00114">
    <property type="entry name" value="STPHPHTASE"/>
</dbReference>
<dbReference type="EC" id="3.1.3.16" evidence="2"/>
<keyword evidence="11" id="KW-1185">Reference proteome</keyword>